<organism evidence="1 2">
    <name type="scientific">Colletotrichum asianum</name>
    <dbReference type="NCBI Taxonomy" id="702518"/>
    <lineage>
        <taxon>Eukaryota</taxon>
        <taxon>Fungi</taxon>
        <taxon>Dikarya</taxon>
        <taxon>Ascomycota</taxon>
        <taxon>Pezizomycotina</taxon>
        <taxon>Sordariomycetes</taxon>
        <taxon>Hypocreomycetidae</taxon>
        <taxon>Glomerellales</taxon>
        <taxon>Glomerellaceae</taxon>
        <taxon>Colletotrichum</taxon>
        <taxon>Colletotrichum gloeosporioides species complex</taxon>
    </lineage>
</organism>
<name>A0A8H3WJE7_9PEZI</name>
<protein>
    <submittedName>
        <fullName evidence="1">Uncharacterized protein</fullName>
    </submittedName>
</protein>
<proteinExistence type="predicted"/>
<evidence type="ECO:0000313" key="1">
    <source>
        <dbReference type="EMBL" id="KAF0327575.1"/>
    </source>
</evidence>
<feature type="non-terminal residue" evidence="1">
    <location>
        <position position="1"/>
    </location>
</feature>
<accession>A0A8H3WJE7</accession>
<evidence type="ECO:0000313" key="2">
    <source>
        <dbReference type="Proteomes" id="UP000434172"/>
    </source>
</evidence>
<dbReference type="Proteomes" id="UP000434172">
    <property type="component" value="Unassembled WGS sequence"/>
</dbReference>
<gene>
    <name evidence="1" type="ORF">GQ607_005119</name>
</gene>
<comment type="caution">
    <text evidence="1">The sequence shown here is derived from an EMBL/GenBank/DDBJ whole genome shotgun (WGS) entry which is preliminary data.</text>
</comment>
<reference evidence="1 2" key="1">
    <citation type="submission" date="2019-12" db="EMBL/GenBank/DDBJ databases">
        <title>A genome sequence resource for the geographically widespread anthracnose pathogen Colletotrichum asianum.</title>
        <authorList>
            <person name="Meng Y."/>
        </authorList>
    </citation>
    <scope>NUCLEOTIDE SEQUENCE [LARGE SCALE GENOMIC DNA]</scope>
    <source>
        <strain evidence="1 2">ICMP 18580</strain>
    </source>
</reference>
<dbReference type="EMBL" id="WOWK01000022">
    <property type="protein sequence ID" value="KAF0327575.1"/>
    <property type="molecule type" value="Genomic_DNA"/>
</dbReference>
<keyword evidence="2" id="KW-1185">Reference proteome</keyword>
<dbReference type="AlphaFoldDB" id="A0A8H3WJE7"/>
<sequence>GFGGGYLAPGSFRSLGVNAAPRPPPGANQFLPTSFFVAHARSINMRLLAVEKAGSWPETRAFASFTKMGNYWSRFFSSSKAMAAINGSSRDLGDWSNTQLRLEGTLGWDVAVQCALSHSGIPSVLWQHSSFSSDHRAACRHVPDPNFVHLAASDWDLPAMRLGS</sequence>